<evidence type="ECO:0000256" key="3">
    <source>
        <dbReference type="SAM" id="MobiDB-lite"/>
    </source>
</evidence>
<feature type="domain" description="HSA" evidence="4">
    <location>
        <begin position="223"/>
        <end position="305"/>
    </location>
</feature>
<protein>
    <recommendedName>
        <fullName evidence="4">HSA domain-containing protein</fullName>
    </recommendedName>
</protein>
<keyword evidence="6" id="KW-1185">Reference proteome</keyword>
<dbReference type="AlphaFoldDB" id="A0A1Y1WAJ0"/>
<dbReference type="OrthoDB" id="5364245at2759"/>
<dbReference type="STRING" id="61395.A0A1Y1WAJ0"/>
<name>A0A1Y1WAJ0_9FUNG</name>
<dbReference type="GO" id="GO:0035267">
    <property type="term" value="C:NuA4 histone acetyltransferase complex"/>
    <property type="evidence" value="ECO:0007669"/>
    <property type="project" value="TreeGrafter"/>
</dbReference>
<evidence type="ECO:0000259" key="4">
    <source>
        <dbReference type="PROSITE" id="PS51204"/>
    </source>
</evidence>
<accession>A0A1Y1WAJ0</accession>
<dbReference type="GO" id="GO:0005634">
    <property type="term" value="C:nucleus"/>
    <property type="evidence" value="ECO:0007669"/>
    <property type="project" value="UniProtKB-SubCell"/>
</dbReference>
<dbReference type="GO" id="GO:0003682">
    <property type="term" value="F:chromatin binding"/>
    <property type="evidence" value="ECO:0007669"/>
    <property type="project" value="TreeGrafter"/>
</dbReference>
<dbReference type="PROSITE" id="PS51204">
    <property type="entry name" value="HSA"/>
    <property type="match status" value="1"/>
</dbReference>
<dbReference type="SMART" id="SM00573">
    <property type="entry name" value="HSA"/>
    <property type="match status" value="1"/>
</dbReference>
<dbReference type="InterPro" id="IPR014012">
    <property type="entry name" value="HSA_dom"/>
</dbReference>
<evidence type="ECO:0000313" key="6">
    <source>
        <dbReference type="Proteomes" id="UP000193922"/>
    </source>
</evidence>
<comment type="subcellular location">
    <subcellularLocation>
        <location evidence="1">Nucleus</location>
    </subcellularLocation>
</comment>
<gene>
    <name evidence="5" type="ORF">DL89DRAFT_153286</name>
</gene>
<sequence length="506" mass="58018">MNSDNSADAGSQQHTQLVDSRRALLREVYFWTHARDKDVVAAMDKTADRLFDSAAMRSEFENFYKIYTEDPQKALARARDEGEDSWRQMAESAQNTDMDVVEEEMGDDGVVHPDDVVFMSDLVPVATAEVQQQYAPQTAEMIESSALYRVYQEQLEDINCNSANAYSWQQQAQKQPLYEVLQKSRKFVSTQDWELAQEELIRVRVMERIEELKKAGKWSFWQPRKHRAPARTKAHWDYLLDECVWMHCDFAEERKWRQAMAKAVAEWVVEYHMAKDKSLYTVNGRRARRAFERRVPEDKLESGESGEQDGESEAIQETPGSGDVEMMAEADESQATAQEQQQQQSEEQSAEQSVEQSETQSDEKDAEVECKSEDASEQQSQSTPAAVGVGDVEMSEPQPVAEAEDSTSPDTKGAESSTDPSADQKPEIEEEVVVKTESGAEPQTCRQKTRMQARRMWAAATTWCQPAWTSTRALCRCTRSWRRCRTRKALRRFWETAYSRCRCCGR</sequence>
<dbReference type="Proteomes" id="UP000193922">
    <property type="component" value="Unassembled WGS sequence"/>
</dbReference>
<organism evidence="5 6">
    <name type="scientific">Linderina pennispora</name>
    <dbReference type="NCBI Taxonomy" id="61395"/>
    <lineage>
        <taxon>Eukaryota</taxon>
        <taxon>Fungi</taxon>
        <taxon>Fungi incertae sedis</taxon>
        <taxon>Zoopagomycota</taxon>
        <taxon>Kickxellomycotina</taxon>
        <taxon>Kickxellomycetes</taxon>
        <taxon>Kickxellales</taxon>
        <taxon>Kickxellaceae</taxon>
        <taxon>Linderina</taxon>
    </lineage>
</organism>
<dbReference type="Pfam" id="PF07529">
    <property type="entry name" value="HSA"/>
    <property type="match status" value="1"/>
</dbReference>
<feature type="region of interest" description="Disordered" evidence="3">
    <location>
        <begin position="293"/>
        <end position="447"/>
    </location>
</feature>
<reference evidence="5 6" key="1">
    <citation type="submission" date="2016-07" db="EMBL/GenBank/DDBJ databases">
        <title>Pervasive Adenine N6-methylation of Active Genes in Fungi.</title>
        <authorList>
            <consortium name="DOE Joint Genome Institute"/>
            <person name="Mondo S.J."/>
            <person name="Dannebaum R.O."/>
            <person name="Kuo R.C."/>
            <person name="Labutti K."/>
            <person name="Haridas S."/>
            <person name="Kuo A."/>
            <person name="Salamov A."/>
            <person name="Ahrendt S.R."/>
            <person name="Lipzen A."/>
            <person name="Sullivan W."/>
            <person name="Andreopoulos W.B."/>
            <person name="Clum A."/>
            <person name="Lindquist E."/>
            <person name="Daum C."/>
            <person name="Ramamoorthy G.K."/>
            <person name="Gryganskyi A."/>
            <person name="Culley D."/>
            <person name="Magnuson J.K."/>
            <person name="James T.Y."/>
            <person name="O'Malley M.A."/>
            <person name="Stajich J.E."/>
            <person name="Spatafora J.W."/>
            <person name="Visel A."/>
            <person name="Grigoriev I.V."/>
        </authorList>
    </citation>
    <scope>NUCLEOTIDE SEQUENCE [LARGE SCALE GENOMIC DNA]</scope>
    <source>
        <strain evidence="5 6">ATCC 12442</strain>
    </source>
</reference>
<evidence type="ECO:0000313" key="5">
    <source>
        <dbReference type="EMBL" id="ORX70164.1"/>
    </source>
</evidence>
<dbReference type="GeneID" id="63800223"/>
<feature type="compositionally biased region" description="Basic and acidic residues" evidence="3">
    <location>
        <begin position="361"/>
        <end position="374"/>
    </location>
</feature>
<evidence type="ECO:0000256" key="2">
    <source>
        <dbReference type="ARBA" id="ARBA00023242"/>
    </source>
</evidence>
<dbReference type="PANTHER" id="PTHR46459:SF1">
    <property type="entry name" value="E1A-BINDING PROTEIN P400"/>
    <property type="match status" value="1"/>
</dbReference>
<feature type="compositionally biased region" description="Acidic residues" evidence="3">
    <location>
        <begin position="304"/>
        <end position="314"/>
    </location>
</feature>
<dbReference type="PANTHER" id="PTHR46459">
    <property type="entry name" value="E1A-BINDING PROTEIN P400-RELATED"/>
    <property type="match status" value="1"/>
</dbReference>
<comment type="caution">
    <text evidence="5">The sequence shown here is derived from an EMBL/GenBank/DDBJ whole genome shotgun (WGS) entry which is preliminary data.</text>
</comment>
<proteinExistence type="predicted"/>
<feature type="compositionally biased region" description="Polar residues" evidence="3">
    <location>
        <begin position="408"/>
        <end position="421"/>
    </location>
</feature>
<feature type="compositionally biased region" description="Low complexity" evidence="3">
    <location>
        <begin position="333"/>
        <end position="359"/>
    </location>
</feature>
<dbReference type="EMBL" id="MCFD01000006">
    <property type="protein sequence ID" value="ORX70164.1"/>
    <property type="molecule type" value="Genomic_DNA"/>
</dbReference>
<dbReference type="RefSeq" id="XP_040743802.1">
    <property type="nucleotide sequence ID" value="XM_040883575.1"/>
</dbReference>
<evidence type="ECO:0000256" key="1">
    <source>
        <dbReference type="ARBA" id="ARBA00004123"/>
    </source>
</evidence>
<dbReference type="GO" id="GO:0006281">
    <property type="term" value="P:DNA repair"/>
    <property type="evidence" value="ECO:0007669"/>
    <property type="project" value="TreeGrafter"/>
</dbReference>
<keyword evidence="2" id="KW-0539">Nucleus</keyword>
<feature type="compositionally biased region" description="Basic and acidic residues" evidence="3">
    <location>
        <begin position="293"/>
        <end position="302"/>
    </location>
</feature>